<dbReference type="SUPFAM" id="SSF51197">
    <property type="entry name" value="Clavaminate synthase-like"/>
    <property type="match status" value="1"/>
</dbReference>
<evidence type="ECO:0008006" key="2">
    <source>
        <dbReference type="Google" id="ProtNLM"/>
    </source>
</evidence>
<accession>F9F7E2</accession>
<dbReference type="AlphaFoldDB" id="F9F7E2"/>
<dbReference type="EMBL" id="AFQF01000702">
    <property type="protein sequence ID" value="EGU87165.1"/>
    <property type="molecule type" value="Genomic_DNA"/>
</dbReference>
<name>F9F7E2_FUSOF</name>
<dbReference type="STRING" id="660025.F9F7E2"/>
<sequence>MAATKHLNADSEDVVKNRAVKNRPAKRTKVTDTGIRNATFRCLFCNQDKPTTNRARHFKSSTGCKGSADKQSSVEGFLEKSTGPQRKWANLFKKALEKAGSLSTLNNKDEDGPLIFPVEECLNEGVTDNILIDNIFHHYDQKSQKIYSDKDPDRPQKDATLAEVLQQLTHPNLANVKYAVNLGHGHSTMKPMRFSLHKTESEMITNANVTPEGTCILPHIDHLENGEVAVQNTDEAIYLPPGYIHATYTLKGGIVFGINYATKEGLPITSKIFEIETENFLTVDKEDVTPLLESIKLRFECFEEGDEELRKALLVFDKFSKRTEVKQHQRYRRVKELANERRRGLQLASKVSGRRIT</sequence>
<evidence type="ECO:0000313" key="1">
    <source>
        <dbReference type="EMBL" id="EGU87165.1"/>
    </source>
</evidence>
<protein>
    <recommendedName>
        <fullName evidence="2">JmjC domain-containing protein</fullName>
    </recommendedName>
</protein>
<proteinExistence type="predicted"/>
<reference evidence="1" key="1">
    <citation type="journal article" date="2012" name="Mol. Plant Microbe Interact.">
        <title>A highly conserved effector in Fusarium oxysporum is required for full virulence on Arabidopsis.</title>
        <authorList>
            <person name="Thatcher L.F."/>
            <person name="Gardiner D.M."/>
            <person name="Kazan K."/>
            <person name="Manners J."/>
        </authorList>
    </citation>
    <scope>NUCLEOTIDE SEQUENCE [LARGE SCALE GENOMIC DNA]</scope>
    <source>
        <strain evidence="1">Fo5176</strain>
    </source>
</reference>
<gene>
    <name evidence="1" type="ORF">FOXB_02317</name>
</gene>
<organism evidence="1">
    <name type="scientific">Fusarium oxysporum (strain Fo5176)</name>
    <name type="common">Fusarium vascular wilt</name>
    <dbReference type="NCBI Taxonomy" id="660025"/>
    <lineage>
        <taxon>Eukaryota</taxon>
        <taxon>Fungi</taxon>
        <taxon>Dikarya</taxon>
        <taxon>Ascomycota</taxon>
        <taxon>Pezizomycotina</taxon>
        <taxon>Sordariomycetes</taxon>
        <taxon>Hypocreomycetidae</taxon>
        <taxon>Hypocreales</taxon>
        <taxon>Nectriaceae</taxon>
        <taxon>Fusarium</taxon>
        <taxon>Fusarium oxysporum species complex</taxon>
    </lineage>
</organism>
<dbReference type="Gene3D" id="2.60.120.650">
    <property type="entry name" value="Cupin"/>
    <property type="match status" value="1"/>
</dbReference>
<dbReference type="OrthoDB" id="4980591at2759"/>
<comment type="caution">
    <text evidence="1">The sequence shown here is derived from an EMBL/GenBank/DDBJ whole genome shotgun (WGS) entry which is preliminary data.</text>
</comment>